<dbReference type="InterPro" id="IPR052339">
    <property type="entry name" value="Fe-S_Maturation_MIP18"/>
</dbReference>
<dbReference type="SUPFAM" id="SSF117916">
    <property type="entry name" value="Fe-S cluster assembly (FSCA) domain-like"/>
    <property type="match status" value="1"/>
</dbReference>
<dbReference type="Gene3D" id="3.30.300.130">
    <property type="entry name" value="Fe-S cluster assembly (FSCA)"/>
    <property type="match status" value="1"/>
</dbReference>
<dbReference type="OrthoDB" id="3684942at2"/>
<dbReference type="InterPro" id="IPR056572">
    <property type="entry name" value="Zn_ribbon_PaaD"/>
</dbReference>
<keyword evidence="4" id="KW-1185">Reference proteome</keyword>
<sequence>MMMSPVISQEDIYRTLEQVMDPEIPVLSVIDLGMITDVEVTGPNSAHIKMVPTFAACPAISYIKDNIRTVVENALGIAVTVEIDKQVHWESNRMTAAAKEKLKNFGIAPPQTVEGEMQPEIMLNTPCPHCGSEHTYLRSPFGSTLCRAIHYCKSCGQVFEQFKPLE</sequence>
<name>A0A365Y4L6_9BACT</name>
<accession>A0A365Y4L6</accession>
<feature type="domain" description="PaaD zinc beta ribbon" evidence="2">
    <location>
        <begin position="124"/>
        <end position="163"/>
    </location>
</feature>
<dbReference type="InterPro" id="IPR034904">
    <property type="entry name" value="FSCA_dom_sf"/>
</dbReference>
<reference evidence="3 4" key="1">
    <citation type="submission" date="2018-05" db="EMBL/GenBank/DDBJ databases">
        <title>Chitinophaga sp. K3CV102501T nov., isolated from isolated from a monsoon evergreen broad-leaved forest soil.</title>
        <authorList>
            <person name="Lv Y."/>
        </authorList>
    </citation>
    <scope>NUCLEOTIDE SEQUENCE [LARGE SCALE GENOMIC DNA]</scope>
    <source>
        <strain evidence="3 4">GDMCC 1.1325</strain>
    </source>
</reference>
<proteinExistence type="predicted"/>
<dbReference type="InterPro" id="IPR011883">
    <property type="entry name" value="PaaD-like"/>
</dbReference>
<comment type="caution">
    <text evidence="3">The sequence shown here is derived from an EMBL/GenBank/DDBJ whole genome shotgun (WGS) entry which is preliminary data.</text>
</comment>
<dbReference type="PANTHER" id="PTHR42831">
    <property type="entry name" value="FE-S PROTEIN MATURATION AUXILIARY FACTOR YITW"/>
    <property type="match status" value="1"/>
</dbReference>
<dbReference type="Proteomes" id="UP000253410">
    <property type="component" value="Unassembled WGS sequence"/>
</dbReference>
<evidence type="ECO:0000313" key="3">
    <source>
        <dbReference type="EMBL" id="RBL93523.1"/>
    </source>
</evidence>
<organism evidence="3 4">
    <name type="scientific">Chitinophaga flava</name>
    <dbReference type="NCBI Taxonomy" id="2259036"/>
    <lineage>
        <taxon>Bacteria</taxon>
        <taxon>Pseudomonadati</taxon>
        <taxon>Bacteroidota</taxon>
        <taxon>Chitinophagia</taxon>
        <taxon>Chitinophagales</taxon>
        <taxon>Chitinophagaceae</taxon>
        <taxon>Chitinophaga</taxon>
    </lineage>
</organism>
<evidence type="ECO:0000313" key="4">
    <source>
        <dbReference type="Proteomes" id="UP000253410"/>
    </source>
</evidence>
<dbReference type="Pfam" id="PF23451">
    <property type="entry name" value="Zn_ribbon_PaaD"/>
    <property type="match status" value="1"/>
</dbReference>
<protein>
    <submittedName>
        <fullName evidence="3">Phenylacetate-CoA oxygenase subunit PaaJ</fullName>
    </submittedName>
</protein>
<dbReference type="InterPro" id="IPR002744">
    <property type="entry name" value="MIP18-like"/>
</dbReference>
<dbReference type="PANTHER" id="PTHR42831:SF1">
    <property type="entry name" value="FE-S PROTEIN MATURATION AUXILIARY FACTOR YITW"/>
    <property type="match status" value="1"/>
</dbReference>
<dbReference type="AlphaFoldDB" id="A0A365Y4L6"/>
<evidence type="ECO:0000259" key="1">
    <source>
        <dbReference type="Pfam" id="PF01883"/>
    </source>
</evidence>
<dbReference type="NCBIfam" id="TIGR02159">
    <property type="entry name" value="PA_CoA_Oxy4"/>
    <property type="match status" value="1"/>
</dbReference>
<gene>
    <name evidence="3" type="primary">paaJ</name>
    <name evidence="3" type="ORF">DF182_13510</name>
</gene>
<evidence type="ECO:0000259" key="2">
    <source>
        <dbReference type="Pfam" id="PF23451"/>
    </source>
</evidence>
<dbReference type="Pfam" id="PF01883">
    <property type="entry name" value="FeS_assembly_P"/>
    <property type="match status" value="1"/>
</dbReference>
<dbReference type="RefSeq" id="WP_113616122.1">
    <property type="nucleotide sequence ID" value="NZ_QFFJ01000001.1"/>
</dbReference>
<feature type="domain" description="MIP18 family-like" evidence="1">
    <location>
        <begin position="10"/>
        <end position="82"/>
    </location>
</feature>
<dbReference type="EMBL" id="QFFJ01000001">
    <property type="protein sequence ID" value="RBL93523.1"/>
    <property type="molecule type" value="Genomic_DNA"/>
</dbReference>